<keyword evidence="2" id="KW-1185">Reference proteome</keyword>
<dbReference type="RefSeq" id="WP_089271521.1">
    <property type="nucleotide sequence ID" value="NZ_FZNN01000013.1"/>
</dbReference>
<evidence type="ECO:0008006" key="3">
    <source>
        <dbReference type="Google" id="ProtNLM"/>
    </source>
</evidence>
<sequence>MSDAGAAVRISVIGPFKVTAPCGADITPTGAKNQALLAILALTPGMSRPRRWLEDKLWSTFGPEQASANLRQALSKLRALSPDLAAALNGGRIALSLDPQLVAVQDIAAPGLPHDDRELLEGLDVRDPEFEDWLRAERARLRDAIEAARPREARGVIIECRTDVHGTDQNAIIGEILANQIGQTVADNVRAWRRSGQINGATQRQEGDLQISCDLMENNGKPNIFIKIVHIPTGQILYSKLQALEHASDVLNSAVPISAIVFEAADRVIGKLPLIVENARPEARATALARLALYRMFSFEAESLREADSLLSQAYDVDRNGVYLGWRSLVRMIQLIELLEDNPQALREEAAWLSQRAIEDSFDNSLVQALVAQVLVMELGDPVGGIEMARLSVEQNPANGFGWTAMAMSHMRAGDAALAIKYSTQARQIARFSPFRQWWEVNHCVVNIACNQPAEAIAAGEAAARAAPSLRPAHRHLLALYAMDGQMDKALATAQKLTKIEPGFTLDRFINDETYPVRTLRTKGLLEPIRALL</sequence>
<accession>A0A238XU11</accession>
<protein>
    <recommendedName>
        <fullName evidence="3">Transcriptional regulator</fullName>
    </recommendedName>
</protein>
<dbReference type="Proteomes" id="UP000198417">
    <property type="component" value="Unassembled WGS sequence"/>
</dbReference>
<dbReference type="SUPFAM" id="SSF48452">
    <property type="entry name" value="TPR-like"/>
    <property type="match status" value="1"/>
</dbReference>
<evidence type="ECO:0000313" key="2">
    <source>
        <dbReference type="Proteomes" id="UP000198417"/>
    </source>
</evidence>
<organism evidence="1 2">
    <name type="scientific">Puniceibacterium sediminis</name>
    <dbReference type="NCBI Taxonomy" id="1608407"/>
    <lineage>
        <taxon>Bacteria</taxon>
        <taxon>Pseudomonadati</taxon>
        <taxon>Pseudomonadota</taxon>
        <taxon>Alphaproteobacteria</taxon>
        <taxon>Rhodobacterales</taxon>
        <taxon>Paracoccaceae</taxon>
        <taxon>Puniceibacterium</taxon>
    </lineage>
</organism>
<dbReference type="InterPro" id="IPR016032">
    <property type="entry name" value="Sig_transdc_resp-reg_C-effctor"/>
</dbReference>
<dbReference type="GO" id="GO:0003677">
    <property type="term" value="F:DNA binding"/>
    <property type="evidence" value="ECO:0007669"/>
    <property type="project" value="InterPro"/>
</dbReference>
<dbReference type="InterPro" id="IPR051677">
    <property type="entry name" value="AfsR-DnrI-RedD_regulator"/>
</dbReference>
<gene>
    <name evidence="1" type="ORF">SAMN06265370_1132</name>
</gene>
<dbReference type="EMBL" id="FZNN01000013">
    <property type="protein sequence ID" value="SNR62001.1"/>
    <property type="molecule type" value="Genomic_DNA"/>
</dbReference>
<dbReference type="PANTHER" id="PTHR35807">
    <property type="entry name" value="TRANSCRIPTIONAL REGULATOR REDD-RELATED"/>
    <property type="match status" value="1"/>
</dbReference>
<dbReference type="SUPFAM" id="SSF46894">
    <property type="entry name" value="C-terminal effector domain of the bipartite response regulators"/>
    <property type="match status" value="1"/>
</dbReference>
<dbReference type="PANTHER" id="PTHR35807:SF1">
    <property type="entry name" value="TRANSCRIPTIONAL REGULATOR REDD"/>
    <property type="match status" value="1"/>
</dbReference>
<dbReference type="InterPro" id="IPR036388">
    <property type="entry name" value="WH-like_DNA-bd_sf"/>
</dbReference>
<dbReference type="AlphaFoldDB" id="A0A238XU11"/>
<name>A0A238XU11_9RHOB</name>
<reference evidence="1 2" key="1">
    <citation type="submission" date="2017-06" db="EMBL/GenBank/DDBJ databases">
        <authorList>
            <person name="Kim H.J."/>
            <person name="Triplett B.A."/>
        </authorList>
    </citation>
    <scope>NUCLEOTIDE SEQUENCE [LARGE SCALE GENOMIC DNA]</scope>
    <source>
        <strain evidence="1 2">DSM 29052</strain>
    </source>
</reference>
<proteinExistence type="predicted"/>
<dbReference type="OrthoDB" id="9807521at2"/>
<dbReference type="Gene3D" id="1.25.40.10">
    <property type="entry name" value="Tetratricopeptide repeat domain"/>
    <property type="match status" value="1"/>
</dbReference>
<dbReference type="Gene3D" id="1.10.10.10">
    <property type="entry name" value="Winged helix-like DNA-binding domain superfamily/Winged helix DNA-binding domain"/>
    <property type="match status" value="1"/>
</dbReference>
<dbReference type="InterPro" id="IPR011990">
    <property type="entry name" value="TPR-like_helical_dom_sf"/>
</dbReference>
<evidence type="ECO:0000313" key="1">
    <source>
        <dbReference type="EMBL" id="SNR62001.1"/>
    </source>
</evidence>
<dbReference type="GO" id="GO:0006355">
    <property type="term" value="P:regulation of DNA-templated transcription"/>
    <property type="evidence" value="ECO:0007669"/>
    <property type="project" value="InterPro"/>
</dbReference>